<evidence type="ECO:0000259" key="4">
    <source>
        <dbReference type="Pfam" id="PF00884"/>
    </source>
</evidence>
<dbReference type="SUPFAM" id="SSF53649">
    <property type="entry name" value="Alkaline phosphatase-like"/>
    <property type="match status" value="1"/>
</dbReference>
<dbReference type="InterPro" id="IPR017850">
    <property type="entry name" value="Alkaline_phosphatase_core_sf"/>
</dbReference>
<keyword evidence="6" id="KW-1185">Reference proteome</keyword>
<evidence type="ECO:0000256" key="3">
    <source>
        <dbReference type="SAM" id="MobiDB-lite"/>
    </source>
</evidence>
<gene>
    <name evidence="5" type="ORF">B9Z37_12690</name>
</gene>
<evidence type="ECO:0000313" key="6">
    <source>
        <dbReference type="Proteomes" id="UP000250790"/>
    </source>
</evidence>
<dbReference type="OrthoDB" id="9766107at2"/>
<comment type="caution">
    <text evidence="5">The sequence shown here is derived from an EMBL/GenBank/DDBJ whole genome shotgun (WGS) entry which is preliminary data.</text>
</comment>
<dbReference type="EMBL" id="NESN01000005">
    <property type="protein sequence ID" value="PUE51932.1"/>
    <property type="molecule type" value="Genomic_DNA"/>
</dbReference>
<dbReference type="Pfam" id="PF00884">
    <property type="entry name" value="Sulfatase"/>
    <property type="match status" value="1"/>
</dbReference>
<feature type="domain" description="Sulfatase N-terminal" evidence="4">
    <location>
        <begin position="4"/>
        <end position="409"/>
    </location>
</feature>
<dbReference type="PANTHER" id="PTHR45953:SF1">
    <property type="entry name" value="IDURONATE 2-SULFATASE"/>
    <property type="match status" value="1"/>
</dbReference>
<accession>A0A315E6Q7</accession>
<dbReference type="GO" id="GO:0046872">
    <property type="term" value="F:metal ion binding"/>
    <property type="evidence" value="ECO:0007669"/>
    <property type="project" value="UniProtKB-KW"/>
</dbReference>
<evidence type="ECO:0000256" key="2">
    <source>
        <dbReference type="ARBA" id="ARBA00022801"/>
    </source>
</evidence>
<sequence>MKRPNILLIMSDQHRADCFGFEGRRVQTPHLDLLARQGTRFTQCITPNVVCMPSRSAILTGMLPLTSGVHDNGIDLDESIAAGGFSGSLSKAGYDTRFIGKAHFSSNHSYANRPTGRCENIPSSHMFADDWQGPYMGFEKVELMQLGHNYWLPEASPGGLHYERWYHRDGLGAMKNALYSQRLDPKTQAAQTHNSALPTAWHNSTWVGDRTVAYIAEQGRRQREATDAQATAQPFCAWVSMADPHHPFDAPAPWCWMHRPDEVDLPPHRLRDLDKRPWWHRAALENTPGGTPESRKVREEYSRMTPQSDAQLREIIANYYGMISLVDHQVGRILSALDDAGLADKTLVVFTSDHGELLGDHGLMLKGPMHYEGLLRVGLIMRGPGIAANQENNQPVSTLDLAATFGDYASTPVPSAVHSQSLRPLLTGIGNAERDHAYNEWRLGPSRCGVALDLRTVRTRSAKLTLELDSGVGEMYDLSNDPYECVNLFDDPKHRGLREELMQRLMSRPDDIRNPLPEPVGPA</sequence>
<dbReference type="GO" id="GO:0008484">
    <property type="term" value="F:sulfuric ester hydrolase activity"/>
    <property type="evidence" value="ECO:0007669"/>
    <property type="project" value="TreeGrafter"/>
</dbReference>
<dbReference type="RefSeq" id="WP_108313387.1">
    <property type="nucleotide sequence ID" value="NZ_NESN01000005.1"/>
</dbReference>
<keyword evidence="1" id="KW-0479">Metal-binding</keyword>
<dbReference type="PANTHER" id="PTHR45953">
    <property type="entry name" value="IDURONATE 2-SULFATASE"/>
    <property type="match status" value="1"/>
</dbReference>
<dbReference type="Proteomes" id="UP000250790">
    <property type="component" value="Unassembled WGS sequence"/>
</dbReference>
<name>A0A315E6Q7_9BURK</name>
<evidence type="ECO:0000313" key="5">
    <source>
        <dbReference type="EMBL" id="PUE51932.1"/>
    </source>
</evidence>
<feature type="compositionally biased region" description="Basic and acidic residues" evidence="3">
    <location>
        <begin position="293"/>
        <end position="302"/>
    </location>
</feature>
<feature type="region of interest" description="Disordered" evidence="3">
    <location>
        <begin position="283"/>
        <end position="304"/>
    </location>
</feature>
<protein>
    <submittedName>
        <fullName evidence="5">Sulfatase</fullName>
    </submittedName>
</protein>
<reference evidence="5 6" key="1">
    <citation type="submission" date="2017-04" db="EMBL/GenBank/DDBJ databases">
        <title>Unexpected and diverse lifestyles within the genus Limnohabitans.</title>
        <authorList>
            <person name="Kasalicky V."/>
            <person name="Mehrshad M."/>
            <person name="Andrei S.-A."/>
            <person name="Salcher M."/>
            <person name="Kratochvilova H."/>
            <person name="Simek K."/>
            <person name="Ghai R."/>
        </authorList>
    </citation>
    <scope>NUCLEOTIDE SEQUENCE [LARGE SCALE GENOMIC DNA]</scope>
    <source>
        <strain evidence="5 6">II-B4</strain>
    </source>
</reference>
<keyword evidence="2" id="KW-0378">Hydrolase</keyword>
<evidence type="ECO:0000256" key="1">
    <source>
        <dbReference type="ARBA" id="ARBA00022723"/>
    </source>
</evidence>
<dbReference type="AlphaFoldDB" id="A0A315E6Q7"/>
<dbReference type="InterPro" id="IPR000917">
    <property type="entry name" value="Sulfatase_N"/>
</dbReference>
<dbReference type="GO" id="GO:0005737">
    <property type="term" value="C:cytoplasm"/>
    <property type="evidence" value="ECO:0007669"/>
    <property type="project" value="TreeGrafter"/>
</dbReference>
<organism evidence="5 6">
    <name type="scientific">Limnohabitans parvus II-B4</name>
    <dbReference type="NCBI Taxonomy" id="1293052"/>
    <lineage>
        <taxon>Bacteria</taxon>
        <taxon>Pseudomonadati</taxon>
        <taxon>Pseudomonadota</taxon>
        <taxon>Betaproteobacteria</taxon>
        <taxon>Burkholderiales</taxon>
        <taxon>Comamonadaceae</taxon>
        <taxon>Limnohabitans</taxon>
    </lineage>
</organism>
<dbReference type="Gene3D" id="3.40.720.10">
    <property type="entry name" value="Alkaline Phosphatase, subunit A"/>
    <property type="match status" value="1"/>
</dbReference>
<proteinExistence type="predicted"/>